<proteinExistence type="inferred from homology"/>
<dbReference type="Pfam" id="PF13847">
    <property type="entry name" value="Methyltransf_31"/>
    <property type="match status" value="1"/>
</dbReference>
<evidence type="ECO:0000256" key="8">
    <source>
        <dbReference type="ARBA" id="ARBA00048428"/>
    </source>
</evidence>
<reference evidence="11" key="1">
    <citation type="submission" date="2025-08" db="UniProtKB">
        <authorList>
            <consortium name="RefSeq"/>
        </authorList>
    </citation>
    <scope>IDENTIFICATION</scope>
</reference>
<evidence type="ECO:0000256" key="4">
    <source>
        <dbReference type="ARBA" id="ARBA00034521"/>
    </source>
</evidence>
<keyword evidence="1" id="KW-0808">Transferase</keyword>
<dbReference type="Proteomes" id="UP000695022">
    <property type="component" value="Unplaced"/>
</dbReference>
<evidence type="ECO:0000256" key="7">
    <source>
        <dbReference type="ARBA" id="ARBA00047943"/>
    </source>
</evidence>
<dbReference type="PANTHER" id="PTHR43675">
    <property type="entry name" value="ARSENITE METHYLTRANSFERASE"/>
    <property type="match status" value="1"/>
</dbReference>
<evidence type="ECO:0000259" key="9">
    <source>
        <dbReference type="Pfam" id="PF13847"/>
    </source>
</evidence>
<evidence type="ECO:0000256" key="2">
    <source>
        <dbReference type="ARBA" id="ARBA00022691"/>
    </source>
</evidence>
<comment type="catalytic activity">
    <reaction evidence="6">
        <text>arsenic triglutathione + [thioredoxin]-dithiol + S-adenosyl-L-methionine + 2 H2O = methylarsonous acid + [thioredoxin]-disulfide + 3 glutathione + S-adenosyl-L-homocysteine + H(+)</text>
        <dbReference type="Rhea" id="RHEA:69460"/>
        <dbReference type="Rhea" id="RHEA-COMP:10698"/>
        <dbReference type="Rhea" id="RHEA-COMP:10700"/>
        <dbReference type="ChEBI" id="CHEBI:15377"/>
        <dbReference type="ChEBI" id="CHEBI:15378"/>
        <dbReference type="ChEBI" id="CHEBI:17826"/>
        <dbReference type="ChEBI" id="CHEBI:29950"/>
        <dbReference type="ChEBI" id="CHEBI:50058"/>
        <dbReference type="ChEBI" id="CHEBI:57856"/>
        <dbReference type="ChEBI" id="CHEBI:57925"/>
        <dbReference type="ChEBI" id="CHEBI:59789"/>
        <dbReference type="ChEBI" id="CHEBI:183640"/>
        <dbReference type="EC" id="2.1.1.137"/>
    </reaction>
</comment>
<accession>A0ABM1F1N4</accession>
<dbReference type="SUPFAM" id="SSF53335">
    <property type="entry name" value="S-adenosyl-L-methionine-dependent methyltransferases"/>
    <property type="match status" value="1"/>
</dbReference>
<name>A0ABM1F1N4_PRICU</name>
<evidence type="ECO:0000256" key="5">
    <source>
        <dbReference type="ARBA" id="ARBA00034545"/>
    </source>
</evidence>
<keyword evidence="10" id="KW-1185">Reference proteome</keyword>
<dbReference type="GeneID" id="106818144"/>
<evidence type="ECO:0000256" key="3">
    <source>
        <dbReference type="ARBA" id="ARBA00034487"/>
    </source>
</evidence>
<evidence type="ECO:0000256" key="6">
    <source>
        <dbReference type="ARBA" id="ARBA00047941"/>
    </source>
</evidence>
<dbReference type="PANTHER" id="PTHR43675:SF8">
    <property type="entry name" value="ARSENITE METHYLTRANSFERASE"/>
    <property type="match status" value="1"/>
</dbReference>
<dbReference type="Gene3D" id="3.40.50.150">
    <property type="entry name" value="Vaccinia Virus protein VP39"/>
    <property type="match status" value="1"/>
</dbReference>
<dbReference type="Gene3D" id="3.40.5.100">
    <property type="match status" value="1"/>
</dbReference>
<dbReference type="EC" id="2.1.1.137" evidence="4"/>
<feature type="domain" description="Methyltransferase" evidence="9">
    <location>
        <begin position="76"/>
        <end position="229"/>
    </location>
</feature>
<dbReference type="InterPro" id="IPR029063">
    <property type="entry name" value="SAM-dependent_MTases_sf"/>
</dbReference>
<comment type="catalytic activity">
    <reaction evidence="7">
        <text>arsenic triglutathione + 2 [thioredoxin]-dithiol + 2 S-adenosyl-L-methionine + H2O = dimethylarsinous acid + 2 [thioredoxin]-disulfide + 3 glutathione + 2 S-adenosyl-L-homocysteine + 2 H(+)</text>
        <dbReference type="Rhea" id="RHEA:69464"/>
        <dbReference type="Rhea" id="RHEA-COMP:10698"/>
        <dbReference type="Rhea" id="RHEA-COMP:10700"/>
        <dbReference type="ChEBI" id="CHEBI:15377"/>
        <dbReference type="ChEBI" id="CHEBI:15378"/>
        <dbReference type="ChEBI" id="CHEBI:23808"/>
        <dbReference type="ChEBI" id="CHEBI:29950"/>
        <dbReference type="ChEBI" id="CHEBI:50058"/>
        <dbReference type="ChEBI" id="CHEBI:57856"/>
        <dbReference type="ChEBI" id="CHEBI:57925"/>
        <dbReference type="ChEBI" id="CHEBI:59789"/>
        <dbReference type="ChEBI" id="CHEBI:183640"/>
        <dbReference type="EC" id="2.1.1.137"/>
    </reaction>
</comment>
<evidence type="ECO:0000313" key="11">
    <source>
        <dbReference type="RefSeq" id="XP_014678355.1"/>
    </source>
</evidence>
<comment type="similarity">
    <text evidence="3">Belongs to the methyltransferase superfamily. Arsenite methyltransferase family.</text>
</comment>
<evidence type="ECO:0000313" key="10">
    <source>
        <dbReference type="Proteomes" id="UP000695022"/>
    </source>
</evidence>
<protein>
    <recommendedName>
        <fullName evidence="5">Arsenite methyltransferase</fullName>
        <ecNumber evidence="4">2.1.1.137</ecNumber>
    </recommendedName>
</protein>
<gene>
    <name evidence="11" type="primary">LOC106818144</name>
</gene>
<dbReference type="InterPro" id="IPR025714">
    <property type="entry name" value="Methyltranfer_dom"/>
</dbReference>
<comment type="catalytic activity">
    <reaction evidence="8">
        <text>arsenic triglutathione + 3 [thioredoxin]-dithiol + 3 S-adenosyl-L-methionine = trimethylarsine + 3 [thioredoxin]-disulfide + 3 glutathione + 3 S-adenosyl-L-homocysteine + 3 H(+)</text>
        <dbReference type="Rhea" id="RHEA:69432"/>
        <dbReference type="Rhea" id="RHEA-COMP:10698"/>
        <dbReference type="Rhea" id="RHEA-COMP:10700"/>
        <dbReference type="ChEBI" id="CHEBI:15378"/>
        <dbReference type="ChEBI" id="CHEBI:27130"/>
        <dbReference type="ChEBI" id="CHEBI:29950"/>
        <dbReference type="ChEBI" id="CHEBI:50058"/>
        <dbReference type="ChEBI" id="CHEBI:57856"/>
        <dbReference type="ChEBI" id="CHEBI:57925"/>
        <dbReference type="ChEBI" id="CHEBI:59789"/>
        <dbReference type="ChEBI" id="CHEBI:183640"/>
        <dbReference type="EC" id="2.1.1.137"/>
    </reaction>
</comment>
<dbReference type="RefSeq" id="XP_014678355.1">
    <property type="nucleotide sequence ID" value="XM_014822869.1"/>
</dbReference>
<keyword evidence="2" id="KW-0949">S-adenosyl-L-methionine</keyword>
<dbReference type="InterPro" id="IPR026669">
    <property type="entry name" value="Arsenite_MeTrfase-like"/>
</dbReference>
<sequence>MSSCDKRANEEDRVHASVKDYYGKTLKKSDDLATNVCTTPTTRLPKYVREALKLVHDEVASKYYGCGIVIPPCLHGAHVLDLGSGSGRDCYALSKLVGETGQVTGLDMTEEQVAVARKHIDYHAKVFGYAEPNTDFVLGYIERPIEAGIKENNYDLVISNCVVNLVPDKRAALGEIYKVLKDGGEFYFSDLYANCDLPDNIRKHEVLWGECISGALYWKDLGKIAEEVGFSTPMLISSREISINSKSSKLRELVGDYKFVSAEYRLFKCSTQGDGKPVNVVYKGELEGLPDEFILDKNISFKKDEPLCVSGNLAVILKCSRYRDEFKYEPAPCCATESQVAAVNPFDVAVSEDAKVCGEGGPSCCA</sequence>
<organism evidence="10 11">
    <name type="scientific">Priapulus caudatus</name>
    <name type="common">Priapulid worm</name>
    <dbReference type="NCBI Taxonomy" id="37621"/>
    <lineage>
        <taxon>Eukaryota</taxon>
        <taxon>Metazoa</taxon>
        <taxon>Ecdysozoa</taxon>
        <taxon>Scalidophora</taxon>
        <taxon>Priapulida</taxon>
        <taxon>Priapulimorpha</taxon>
        <taxon>Priapulimorphida</taxon>
        <taxon>Priapulidae</taxon>
        <taxon>Priapulus</taxon>
    </lineage>
</organism>
<evidence type="ECO:0000256" key="1">
    <source>
        <dbReference type="ARBA" id="ARBA00022679"/>
    </source>
</evidence>
<dbReference type="CDD" id="cd02440">
    <property type="entry name" value="AdoMet_MTases"/>
    <property type="match status" value="1"/>
</dbReference>